<proteinExistence type="predicted"/>
<dbReference type="AlphaFoldDB" id="A0A317C9X2"/>
<dbReference type="InterPro" id="IPR029060">
    <property type="entry name" value="PIN-like_dom_sf"/>
</dbReference>
<gene>
    <name evidence="2" type="ORF">DKW60_15100</name>
</gene>
<dbReference type="Proteomes" id="UP000245539">
    <property type="component" value="Unassembled WGS sequence"/>
</dbReference>
<comment type="caution">
    <text evidence="2">The sequence shown here is derived from an EMBL/GenBank/DDBJ whole genome shotgun (WGS) entry which is preliminary data.</text>
</comment>
<evidence type="ECO:0000313" key="3">
    <source>
        <dbReference type="Proteomes" id="UP000245539"/>
    </source>
</evidence>
<dbReference type="CDD" id="cd18682">
    <property type="entry name" value="PIN_VapC-like"/>
    <property type="match status" value="1"/>
</dbReference>
<dbReference type="InterPro" id="IPR002716">
    <property type="entry name" value="PIN_dom"/>
</dbReference>
<feature type="domain" description="PIN" evidence="1">
    <location>
        <begin position="6"/>
        <end position="120"/>
    </location>
</feature>
<dbReference type="OrthoDB" id="286092at2"/>
<dbReference type="EMBL" id="QGKM01000046">
    <property type="protein sequence ID" value="PWQ95404.1"/>
    <property type="molecule type" value="Genomic_DNA"/>
</dbReference>
<protein>
    <submittedName>
        <fullName evidence="2">PIN domain nuclease</fullName>
    </submittedName>
</protein>
<dbReference type="RefSeq" id="WP_109838494.1">
    <property type="nucleotide sequence ID" value="NZ_QGKM01000046.1"/>
</dbReference>
<evidence type="ECO:0000313" key="2">
    <source>
        <dbReference type="EMBL" id="PWQ95404.1"/>
    </source>
</evidence>
<dbReference type="SUPFAM" id="SSF88723">
    <property type="entry name" value="PIN domain-like"/>
    <property type="match status" value="1"/>
</dbReference>
<accession>A0A317C9X2</accession>
<dbReference type="Pfam" id="PF01850">
    <property type="entry name" value="PIN"/>
    <property type="match status" value="1"/>
</dbReference>
<sequence>MSAKSYLLDASALLAAIHNELGGELVQQIIEESAVSSVNWSEVLQKLNRAGADTQAITAALKALGLEIIVFNEDDATIAASLWPETKSLGLSLADRACLATGRRLKLTVVTADKVWQSLDAEQKIKLIR</sequence>
<reference evidence="2 3" key="1">
    <citation type="submission" date="2018-05" db="EMBL/GenBank/DDBJ databases">
        <title>Leucothrix arctica sp. nov., isolated from Arctic seawater.</title>
        <authorList>
            <person name="Choi A."/>
            <person name="Baek K."/>
        </authorList>
    </citation>
    <scope>NUCLEOTIDE SEQUENCE [LARGE SCALE GENOMIC DNA]</scope>
    <source>
        <strain evidence="2 3">JCM 18388</strain>
    </source>
</reference>
<keyword evidence="3" id="KW-1185">Reference proteome</keyword>
<evidence type="ECO:0000259" key="1">
    <source>
        <dbReference type="Pfam" id="PF01850"/>
    </source>
</evidence>
<name>A0A317C9X2_9GAMM</name>
<organism evidence="2 3">
    <name type="scientific">Leucothrix pacifica</name>
    <dbReference type="NCBI Taxonomy" id="1247513"/>
    <lineage>
        <taxon>Bacteria</taxon>
        <taxon>Pseudomonadati</taxon>
        <taxon>Pseudomonadota</taxon>
        <taxon>Gammaproteobacteria</taxon>
        <taxon>Thiotrichales</taxon>
        <taxon>Thiotrichaceae</taxon>
        <taxon>Leucothrix</taxon>
    </lineage>
</organism>
<dbReference type="Gene3D" id="3.40.50.1010">
    <property type="entry name" value="5'-nuclease"/>
    <property type="match status" value="1"/>
</dbReference>